<name>A0A7W7KR00_PSENT</name>
<evidence type="ECO:0000313" key="3">
    <source>
        <dbReference type="Proteomes" id="UP000566995"/>
    </source>
</evidence>
<gene>
    <name evidence="2" type="ORF">HNP46_005800</name>
</gene>
<feature type="compositionally biased region" description="Polar residues" evidence="1">
    <location>
        <begin position="1"/>
        <end position="11"/>
    </location>
</feature>
<dbReference type="EMBL" id="JACHLI010000032">
    <property type="protein sequence ID" value="MBB4866893.1"/>
    <property type="molecule type" value="Genomic_DNA"/>
</dbReference>
<evidence type="ECO:0000313" key="2">
    <source>
        <dbReference type="EMBL" id="MBB4866893.1"/>
    </source>
</evidence>
<dbReference type="Proteomes" id="UP000566995">
    <property type="component" value="Unassembled WGS sequence"/>
</dbReference>
<proteinExistence type="predicted"/>
<dbReference type="RefSeq" id="WP_184595845.1">
    <property type="nucleotide sequence ID" value="NZ_JACHLI010000032.1"/>
</dbReference>
<reference evidence="2 3" key="1">
    <citation type="submission" date="2020-08" db="EMBL/GenBank/DDBJ databases">
        <title>Functional genomics of gut bacteria from endangered species of beetles.</title>
        <authorList>
            <person name="Carlos-Shanley C."/>
        </authorList>
    </citation>
    <scope>NUCLEOTIDE SEQUENCE [LARGE SCALE GENOMIC DNA]</scope>
    <source>
        <strain evidence="2 3">S00179</strain>
    </source>
</reference>
<protein>
    <submittedName>
        <fullName evidence="2">Uncharacterized protein</fullName>
    </submittedName>
</protein>
<evidence type="ECO:0000256" key="1">
    <source>
        <dbReference type="SAM" id="MobiDB-lite"/>
    </source>
</evidence>
<comment type="caution">
    <text evidence="2">The sequence shown here is derived from an EMBL/GenBank/DDBJ whole genome shotgun (WGS) entry which is preliminary data.</text>
</comment>
<feature type="region of interest" description="Disordered" evidence="1">
    <location>
        <begin position="1"/>
        <end position="33"/>
    </location>
</feature>
<organism evidence="2 3">
    <name type="scientific">Pseudomonas nitroreducens</name>
    <dbReference type="NCBI Taxonomy" id="46680"/>
    <lineage>
        <taxon>Bacteria</taxon>
        <taxon>Pseudomonadati</taxon>
        <taxon>Pseudomonadota</taxon>
        <taxon>Gammaproteobacteria</taxon>
        <taxon>Pseudomonadales</taxon>
        <taxon>Pseudomonadaceae</taxon>
        <taxon>Pseudomonas</taxon>
    </lineage>
</organism>
<sequence>MRPYSPNTNKGRTVAGDDIRDGTKSWSESSAKAMRHAARQEAELEIRAVFGDPGPCPCCVDQYPEAA</sequence>
<dbReference type="AlphaFoldDB" id="A0A7W7KR00"/>
<accession>A0A7W7KR00</accession>